<dbReference type="InParanoid" id="A0A136IJU2"/>
<sequence length="187" mass="19886">MARLVAWDRAGGSCPVPDYGISLVQLALDLVQGGHFPELQEVDALIHALGLSTMDIAAIESLKTRSASGSVGFHTIMYGISILRIRTDGRLGAASGTLATYQANPTTISETELLVFFNGEKPLEILSSKGLVAWACAGTAAGDLLLTTWNFSAVIRPLAEPSTYRVIGKAVVLDWLKSRKEEPPCTG</sequence>
<organism evidence="1 2">
    <name type="scientific">Microdochium bolleyi</name>
    <dbReference type="NCBI Taxonomy" id="196109"/>
    <lineage>
        <taxon>Eukaryota</taxon>
        <taxon>Fungi</taxon>
        <taxon>Dikarya</taxon>
        <taxon>Ascomycota</taxon>
        <taxon>Pezizomycotina</taxon>
        <taxon>Sordariomycetes</taxon>
        <taxon>Xylariomycetidae</taxon>
        <taxon>Xylariales</taxon>
        <taxon>Microdochiaceae</taxon>
        <taxon>Microdochium</taxon>
    </lineage>
</organism>
<dbReference type="Proteomes" id="UP000070501">
    <property type="component" value="Unassembled WGS sequence"/>
</dbReference>
<feature type="non-terminal residue" evidence="1">
    <location>
        <position position="187"/>
    </location>
</feature>
<reference evidence="2" key="1">
    <citation type="submission" date="2016-02" db="EMBL/GenBank/DDBJ databases">
        <title>Draft genome sequence of Microdochium bolleyi, a fungal endophyte of beachgrass.</title>
        <authorList>
            <consortium name="DOE Joint Genome Institute"/>
            <person name="David A.S."/>
            <person name="May G."/>
            <person name="Haridas S."/>
            <person name="Lim J."/>
            <person name="Wang M."/>
            <person name="Labutti K."/>
            <person name="Lipzen A."/>
            <person name="Barry K."/>
            <person name="Grigoriev I.V."/>
        </authorList>
    </citation>
    <scope>NUCLEOTIDE SEQUENCE [LARGE SCALE GENOMIC DNA]</scope>
    <source>
        <strain evidence="2">J235TASD1</strain>
    </source>
</reference>
<name>A0A136IJU2_9PEZI</name>
<evidence type="ECO:0000313" key="1">
    <source>
        <dbReference type="EMBL" id="KXJ85227.1"/>
    </source>
</evidence>
<gene>
    <name evidence="1" type="ORF">Micbo1qcDRAFT_169559</name>
</gene>
<dbReference type="EMBL" id="KQ964289">
    <property type="protein sequence ID" value="KXJ85227.1"/>
    <property type="molecule type" value="Genomic_DNA"/>
</dbReference>
<dbReference type="AlphaFoldDB" id="A0A136IJU2"/>
<keyword evidence="2" id="KW-1185">Reference proteome</keyword>
<protein>
    <submittedName>
        <fullName evidence="1">Uncharacterized protein</fullName>
    </submittedName>
</protein>
<proteinExistence type="predicted"/>
<evidence type="ECO:0000313" key="2">
    <source>
        <dbReference type="Proteomes" id="UP000070501"/>
    </source>
</evidence>
<accession>A0A136IJU2</accession>